<dbReference type="SUPFAM" id="SSF52058">
    <property type="entry name" value="L domain-like"/>
    <property type="match status" value="1"/>
</dbReference>
<dbReference type="InterPro" id="IPR003591">
    <property type="entry name" value="Leu-rich_rpt_typical-subtyp"/>
</dbReference>
<dbReference type="SMART" id="SM00060">
    <property type="entry name" value="FN3"/>
    <property type="match status" value="1"/>
</dbReference>
<gene>
    <name evidence="7" type="ORF">FSP39_024954</name>
</gene>
<dbReference type="InterPro" id="IPR050328">
    <property type="entry name" value="Dev_Immune_Receptor"/>
</dbReference>
<evidence type="ECO:0000313" key="8">
    <source>
        <dbReference type="Proteomes" id="UP001186944"/>
    </source>
</evidence>
<dbReference type="InterPro" id="IPR032675">
    <property type="entry name" value="LRR_dom_sf"/>
</dbReference>
<dbReference type="SUPFAM" id="SSF49265">
    <property type="entry name" value="Fibronectin type III"/>
    <property type="match status" value="1"/>
</dbReference>
<dbReference type="PANTHER" id="PTHR24373:SF275">
    <property type="entry name" value="TIR DOMAIN-CONTAINING PROTEIN"/>
    <property type="match status" value="1"/>
</dbReference>
<accession>A0AA89C8R0</accession>
<dbReference type="Gene3D" id="3.80.10.10">
    <property type="entry name" value="Ribonuclease Inhibitor"/>
    <property type="match status" value="2"/>
</dbReference>
<dbReference type="PROSITE" id="PS50853">
    <property type="entry name" value="FN3"/>
    <property type="match status" value="1"/>
</dbReference>
<protein>
    <recommendedName>
        <fullName evidence="6">Fibronectin type-III domain-containing protein</fullName>
    </recommendedName>
</protein>
<evidence type="ECO:0000259" key="6">
    <source>
        <dbReference type="PROSITE" id="PS50853"/>
    </source>
</evidence>
<evidence type="ECO:0000256" key="2">
    <source>
        <dbReference type="ARBA" id="ARBA00022729"/>
    </source>
</evidence>
<dbReference type="SMART" id="SM00082">
    <property type="entry name" value="LRRCT"/>
    <property type="match status" value="1"/>
</dbReference>
<dbReference type="InterPro" id="IPR000483">
    <property type="entry name" value="Cys-rich_flank_reg_C"/>
</dbReference>
<comment type="caution">
    <text evidence="7">The sequence shown here is derived from an EMBL/GenBank/DDBJ whole genome shotgun (WGS) entry which is preliminary data.</text>
</comment>
<evidence type="ECO:0000256" key="5">
    <source>
        <dbReference type="SAM" id="MobiDB-lite"/>
    </source>
</evidence>
<organism evidence="7 8">
    <name type="scientific">Pinctada imbricata</name>
    <name type="common">Atlantic pearl-oyster</name>
    <name type="synonym">Pinctada martensii</name>
    <dbReference type="NCBI Taxonomy" id="66713"/>
    <lineage>
        <taxon>Eukaryota</taxon>
        <taxon>Metazoa</taxon>
        <taxon>Spiralia</taxon>
        <taxon>Lophotrochozoa</taxon>
        <taxon>Mollusca</taxon>
        <taxon>Bivalvia</taxon>
        <taxon>Autobranchia</taxon>
        <taxon>Pteriomorphia</taxon>
        <taxon>Pterioida</taxon>
        <taxon>Pterioidea</taxon>
        <taxon>Pteriidae</taxon>
        <taxon>Pinctada</taxon>
    </lineage>
</organism>
<dbReference type="Pfam" id="PF00041">
    <property type="entry name" value="fn3"/>
    <property type="match status" value="1"/>
</dbReference>
<evidence type="ECO:0000313" key="7">
    <source>
        <dbReference type="EMBL" id="KAK3104163.1"/>
    </source>
</evidence>
<dbReference type="AlphaFoldDB" id="A0AA89C8R0"/>
<keyword evidence="3" id="KW-0677">Repeat</keyword>
<reference evidence="7" key="1">
    <citation type="submission" date="2019-08" db="EMBL/GenBank/DDBJ databases">
        <title>The improved chromosome-level genome for the pearl oyster Pinctada fucata martensii using PacBio sequencing and Hi-C.</title>
        <authorList>
            <person name="Zheng Z."/>
        </authorList>
    </citation>
    <scope>NUCLEOTIDE SEQUENCE</scope>
    <source>
        <strain evidence="7">ZZ-2019</strain>
        <tissue evidence="7">Adductor muscle</tissue>
    </source>
</reference>
<evidence type="ECO:0000256" key="1">
    <source>
        <dbReference type="ARBA" id="ARBA00022614"/>
    </source>
</evidence>
<dbReference type="InterPro" id="IPR036116">
    <property type="entry name" value="FN3_sf"/>
</dbReference>
<dbReference type="Gene3D" id="2.60.40.10">
    <property type="entry name" value="Immunoglobulins"/>
    <property type="match status" value="1"/>
</dbReference>
<proteinExistence type="predicted"/>
<dbReference type="InterPro" id="IPR013783">
    <property type="entry name" value="Ig-like_fold"/>
</dbReference>
<dbReference type="PROSITE" id="PS51450">
    <property type="entry name" value="LRR"/>
    <property type="match status" value="1"/>
</dbReference>
<dbReference type="Proteomes" id="UP001186944">
    <property type="component" value="Unassembled WGS sequence"/>
</dbReference>
<dbReference type="Pfam" id="PF13855">
    <property type="entry name" value="LRR_8"/>
    <property type="match status" value="3"/>
</dbReference>
<keyword evidence="2" id="KW-0732">Signal</keyword>
<keyword evidence="1" id="KW-0433">Leucine-rich repeat</keyword>
<keyword evidence="4" id="KW-1015">Disulfide bond</keyword>
<dbReference type="SMART" id="SM00369">
    <property type="entry name" value="LRR_TYP"/>
    <property type="match status" value="9"/>
</dbReference>
<dbReference type="InterPro" id="IPR003961">
    <property type="entry name" value="FN3_dom"/>
</dbReference>
<sequence>MQNLSNLQEIYLKIFQQQRLDSNTKFEYFPNLQKLSMISSNIQFISSSAFDGKLANLRKLEVTHNPSVSPFPVHAINNLRALTSLTWTFNDMDQISSQMFSQLTNLVELDFSQNKINSLADNWYTGITSKLEFLTLQANNLISTASIQSMSIPDWPKLHQLDLDVNNLQDFPSGFFSKMPNLAYLGLGSNKLTTIKSTYFTGLVNMHSLDFHENLIFSVESGALAQMPLLRSLNLENQNVAALHFTQGSISGAESIEQLYLINTPVMQNKIWGAIQKMTNLTELHLTNTGISKIPDFVFQNHKRLVLLDVGGNTLYSVSQAMFHGLAGSLESLSLSNTGIQTINECVFKDFYKLKTIHLGQNSLKCDCTLKWLYDWIQDSNEPFIESIVHAVCSAPTFLKDKNMANINRNQLVCDSGYVPDLCQVFTTTITVSTTSTDVMSTATTTPSTSTTMPSTTTSTPLPEVSVSISTIGSTYITVSWDVTGDTSNLLQFTVSYQKLGELNPMTYIVPMDKGALLNDYRIDGLVPESTYLICVDATIQSSKPVVSCVTKSTARETVVNPFG</sequence>
<evidence type="ECO:0000256" key="3">
    <source>
        <dbReference type="ARBA" id="ARBA00022737"/>
    </source>
</evidence>
<feature type="region of interest" description="Disordered" evidence="5">
    <location>
        <begin position="441"/>
        <end position="462"/>
    </location>
</feature>
<dbReference type="CDD" id="cd00063">
    <property type="entry name" value="FN3"/>
    <property type="match status" value="1"/>
</dbReference>
<keyword evidence="8" id="KW-1185">Reference proteome</keyword>
<dbReference type="EMBL" id="VSWD01000005">
    <property type="protein sequence ID" value="KAK3104163.1"/>
    <property type="molecule type" value="Genomic_DNA"/>
</dbReference>
<dbReference type="InterPro" id="IPR001611">
    <property type="entry name" value="Leu-rich_rpt"/>
</dbReference>
<evidence type="ECO:0000256" key="4">
    <source>
        <dbReference type="ARBA" id="ARBA00023157"/>
    </source>
</evidence>
<dbReference type="PANTHER" id="PTHR24373">
    <property type="entry name" value="SLIT RELATED LEUCINE-RICH REPEAT NEURONAL PROTEIN"/>
    <property type="match status" value="1"/>
</dbReference>
<name>A0AA89C8R0_PINIB</name>
<feature type="domain" description="Fibronectin type-III" evidence="6">
    <location>
        <begin position="463"/>
        <end position="557"/>
    </location>
</feature>